<sequence>MEFISKSCKISTKLSLIDPTQIFEWKQTKQWPDRSYVGTFQEVTCPDLTQQYLATVTLVDSRFSLRNYSAAFCTPTYFMQNISVSLRYPERRLSLDWGEIKNDSSTELEGLTATNLLGSVLKSSEYVSLGAVHQPSNTSVNNEPFLRLAAFSLSSSTIGTPYLDLFLDTDLMATQIDQTFSSIAALLVHGSMLDSRSEPLSGSIEYMRDRVRVDRVTAFAVANILLLCALMCVIVFVKRPKDVVPRDPRSVAGIALMMLASRGGESLFDYGFEDAESMLKEQEFFSRVVLEDATRRFVIERVDNVRDDESESPMIRTPRFSSGKRVWWCPMTLKTWARVLAIVLPVAVIGVLEEIQRLSDRQGGIMAVTDSNTAHYASTIITALSMWGLAALHSSINFNTILLSPYFSLSKGHAHASRTILSHNLGRLTLTSLFASAKQRHVSAVFTGLAAVAGSFLTIIVSGLYFSGTESATKDILMTRLDNFNTSWSSYDAYEDGEAGQVLSLIVWQNLSYPAWTYDDLAIPQLSLITKSDNTVDAAATEDQTFQVSVPARRAILSCDANGPSNVAALLGPNTTMIYTNITRTCPGSTGAPFTIGIVAEKSLVGFAGQMNQLVEGQTTAEAWFRVSSTAPPKNDAGCQSLVFFLGSFPSSLPGTMENVSASVAQVTTLACTQLIQEVSVTMHLRADLTLDTSRPPSPDETTAHLVNDGLGVDASNAQEYLVGFPIGSFFMPVTDDAAVLAALNSSTAAGNLDWFFQAVALEEGFFDTGRLIGEDNVQALVNATSKMYGRYMAQVQSRTMRTSLGASSGSQSQQVPATSTYARTGLLPVQGCEAGAADCPRRDGAV</sequence>
<keyword evidence="3" id="KW-1185">Reference proteome</keyword>
<dbReference type="EMBL" id="JBAWTH010000032">
    <property type="protein sequence ID" value="KAL2285150.1"/>
    <property type="molecule type" value="Genomic_DNA"/>
</dbReference>
<dbReference type="Pfam" id="PF11915">
    <property type="entry name" value="DUF3433"/>
    <property type="match status" value="1"/>
</dbReference>
<feature type="transmembrane region" description="Helical" evidence="1">
    <location>
        <begin position="442"/>
        <end position="466"/>
    </location>
</feature>
<accession>A0ABR4ERT6</accession>
<comment type="caution">
    <text evidence="2">The sequence shown here is derived from an EMBL/GenBank/DDBJ whole genome shotgun (WGS) entry which is preliminary data.</text>
</comment>
<protein>
    <submittedName>
        <fullName evidence="2">Uncharacterized protein</fullName>
    </submittedName>
</protein>
<feature type="transmembrane region" description="Helical" evidence="1">
    <location>
        <begin position="335"/>
        <end position="352"/>
    </location>
</feature>
<dbReference type="InterPro" id="IPR021840">
    <property type="entry name" value="DUF3433"/>
</dbReference>
<dbReference type="PANTHER" id="PTHR37544">
    <property type="entry name" value="SPRAY-RELATED"/>
    <property type="match status" value="1"/>
</dbReference>
<gene>
    <name evidence="2" type="ORF">FJTKL_08377</name>
</gene>
<keyword evidence="1" id="KW-0472">Membrane</keyword>
<keyword evidence="1" id="KW-0812">Transmembrane</keyword>
<reference evidence="2 3" key="1">
    <citation type="submission" date="2024-03" db="EMBL/GenBank/DDBJ databases">
        <title>A high-quality draft genome sequence of Diaporthe vaccinii, a causative agent of upright dieback and viscid rot disease in cranberry plants.</title>
        <authorList>
            <person name="Sarrasin M."/>
            <person name="Lang B.F."/>
            <person name="Burger G."/>
        </authorList>
    </citation>
    <scope>NUCLEOTIDE SEQUENCE [LARGE SCALE GENOMIC DNA]</scope>
    <source>
        <strain evidence="2 3">IS7</strain>
    </source>
</reference>
<evidence type="ECO:0000313" key="3">
    <source>
        <dbReference type="Proteomes" id="UP001600888"/>
    </source>
</evidence>
<evidence type="ECO:0000313" key="2">
    <source>
        <dbReference type="EMBL" id="KAL2285150.1"/>
    </source>
</evidence>
<name>A0ABR4ERT6_9PEZI</name>
<dbReference type="Proteomes" id="UP001600888">
    <property type="component" value="Unassembled WGS sequence"/>
</dbReference>
<evidence type="ECO:0000256" key="1">
    <source>
        <dbReference type="SAM" id="Phobius"/>
    </source>
</evidence>
<keyword evidence="1" id="KW-1133">Transmembrane helix</keyword>
<dbReference type="PANTHER" id="PTHR37544:SF1">
    <property type="entry name" value="PHOSPHORIBOSYLAMINOIMIDAZOLE-SUCCINOCARBOXAMIDE SYNTHASE"/>
    <property type="match status" value="1"/>
</dbReference>
<feature type="transmembrane region" description="Helical" evidence="1">
    <location>
        <begin position="216"/>
        <end position="237"/>
    </location>
</feature>
<organism evidence="2 3">
    <name type="scientific">Diaporthe vaccinii</name>
    <dbReference type="NCBI Taxonomy" id="105482"/>
    <lineage>
        <taxon>Eukaryota</taxon>
        <taxon>Fungi</taxon>
        <taxon>Dikarya</taxon>
        <taxon>Ascomycota</taxon>
        <taxon>Pezizomycotina</taxon>
        <taxon>Sordariomycetes</taxon>
        <taxon>Sordariomycetidae</taxon>
        <taxon>Diaporthales</taxon>
        <taxon>Diaporthaceae</taxon>
        <taxon>Diaporthe</taxon>
        <taxon>Diaporthe eres species complex</taxon>
    </lineage>
</organism>
<proteinExistence type="predicted"/>